<dbReference type="InterPro" id="IPR009339">
    <property type="entry name" value="DUF998"/>
</dbReference>
<dbReference type="Pfam" id="PF06197">
    <property type="entry name" value="DUF998"/>
    <property type="match status" value="1"/>
</dbReference>
<feature type="transmembrane region" description="Helical" evidence="1">
    <location>
        <begin position="45"/>
        <end position="64"/>
    </location>
</feature>
<feature type="transmembrane region" description="Helical" evidence="1">
    <location>
        <begin position="115"/>
        <end position="134"/>
    </location>
</feature>
<reference evidence="2 3" key="1">
    <citation type="submission" date="2018-02" db="EMBL/GenBank/DDBJ databases">
        <title>Genomic Encyclopedia of Archaeal and Bacterial Type Strains, Phase II (KMG-II): from individual species to whole genera.</title>
        <authorList>
            <person name="Goeker M."/>
        </authorList>
    </citation>
    <scope>NUCLEOTIDE SEQUENCE [LARGE SCALE GENOMIC DNA]</scope>
    <source>
        <strain evidence="2 3">YU 961-1</strain>
    </source>
</reference>
<comment type="caution">
    <text evidence="2">The sequence shown here is derived from an EMBL/GenBank/DDBJ whole genome shotgun (WGS) entry which is preliminary data.</text>
</comment>
<evidence type="ECO:0000313" key="2">
    <source>
        <dbReference type="EMBL" id="PPK70845.1"/>
    </source>
</evidence>
<dbReference type="Proteomes" id="UP000239203">
    <property type="component" value="Unassembled WGS sequence"/>
</dbReference>
<protein>
    <submittedName>
        <fullName evidence="2">Uncharacterized protein DUF998</fullName>
    </submittedName>
</protein>
<sequence length="223" mass="22887">MRAGALGVVGLLAGVGTLLLLHVIPPTDAISPTTRTLSEYAMGDNKWLFDLAVLLVAGGSVAAFTELARARVARPAALVFGAVWVLGLVAVVAFTKTNWAVGPSVGGYVHRYASVAAFLALPIAVLIASGRVVSPFPRWTARGLGIVSLLWFGTIVVGVVNMAGGGEPWWRFVPLGLVERVIAGSAVAALVVLLTGVVTGPSRPQRVSATGVTSDVRPAIGSS</sequence>
<dbReference type="OrthoDB" id="3392476at2"/>
<dbReference type="RefSeq" id="WP_104475703.1">
    <property type="nucleotide sequence ID" value="NZ_CP154825.1"/>
</dbReference>
<dbReference type="AlphaFoldDB" id="A0A2S6H038"/>
<name>A0A2S6H038_9PSEU</name>
<evidence type="ECO:0000313" key="3">
    <source>
        <dbReference type="Proteomes" id="UP000239203"/>
    </source>
</evidence>
<keyword evidence="3" id="KW-1185">Reference proteome</keyword>
<feature type="transmembrane region" description="Helical" evidence="1">
    <location>
        <begin position="177"/>
        <end position="198"/>
    </location>
</feature>
<keyword evidence="1" id="KW-0472">Membrane</keyword>
<organism evidence="2 3">
    <name type="scientific">Actinokineospora auranticolor</name>
    <dbReference type="NCBI Taxonomy" id="155976"/>
    <lineage>
        <taxon>Bacteria</taxon>
        <taxon>Bacillati</taxon>
        <taxon>Actinomycetota</taxon>
        <taxon>Actinomycetes</taxon>
        <taxon>Pseudonocardiales</taxon>
        <taxon>Pseudonocardiaceae</taxon>
        <taxon>Actinokineospora</taxon>
    </lineage>
</organism>
<keyword evidence="1" id="KW-1133">Transmembrane helix</keyword>
<proteinExistence type="predicted"/>
<accession>A0A2S6H038</accession>
<gene>
    <name evidence="2" type="ORF">CLV40_10131</name>
</gene>
<dbReference type="EMBL" id="PTIX01000001">
    <property type="protein sequence ID" value="PPK70845.1"/>
    <property type="molecule type" value="Genomic_DNA"/>
</dbReference>
<feature type="transmembrane region" description="Helical" evidence="1">
    <location>
        <begin position="76"/>
        <end position="95"/>
    </location>
</feature>
<feature type="transmembrane region" description="Helical" evidence="1">
    <location>
        <begin position="146"/>
        <end position="165"/>
    </location>
</feature>
<evidence type="ECO:0000256" key="1">
    <source>
        <dbReference type="SAM" id="Phobius"/>
    </source>
</evidence>
<keyword evidence="1" id="KW-0812">Transmembrane</keyword>